<dbReference type="Proteomes" id="UP000199060">
    <property type="component" value="Unassembled WGS sequence"/>
</dbReference>
<accession>A0A1G6NSC3</accession>
<proteinExistence type="predicted"/>
<keyword evidence="2" id="KW-1185">Reference proteome</keyword>
<dbReference type="OrthoDB" id="982438at2"/>
<name>A0A1G6NSC3_9BACT</name>
<evidence type="ECO:0000313" key="2">
    <source>
        <dbReference type="Proteomes" id="UP000199060"/>
    </source>
</evidence>
<dbReference type="RefSeq" id="WP_087937920.1">
    <property type="nucleotide sequence ID" value="NZ_FNAC01000004.1"/>
</dbReference>
<protein>
    <submittedName>
        <fullName evidence="1">Uncharacterized protein</fullName>
    </submittedName>
</protein>
<dbReference type="AlphaFoldDB" id="A0A1G6NSC3"/>
<dbReference type="EMBL" id="FNAC01000004">
    <property type="protein sequence ID" value="SDC70813.1"/>
    <property type="molecule type" value="Genomic_DNA"/>
</dbReference>
<gene>
    <name evidence="1" type="ORF">SAMN04488104_100455</name>
</gene>
<organism evidence="1 2">
    <name type="scientific">Algoriphagus faecimaris</name>
    <dbReference type="NCBI Taxonomy" id="686796"/>
    <lineage>
        <taxon>Bacteria</taxon>
        <taxon>Pseudomonadati</taxon>
        <taxon>Bacteroidota</taxon>
        <taxon>Cytophagia</taxon>
        <taxon>Cytophagales</taxon>
        <taxon>Cyclobacteriaceae</taxon>
        <taxon>Algoriphagus</taxon>
    </lineage>
</organism>
<evidence type="ECO:0000313" key="1">
    <source>
        <dbReference type="EMBL" id="SDC70813.1"/>
    </source>
</evidence>
<reference evidence="2" key="1">
    <citation type="submission" date="2016-10" db="EMBL/GenBank/DDBJ databases">
        <authorList>
            <person name="Varghese N."/>
            <person name="Submissions S."/>
        </authorList>
    </citation>
    <scope>NUCLEOTIDE SEQUENCE [LARGE SCALE GENOMIC DNA]</scope>
    <source>
        <strain evidence="2">DSM 23095</strain>
    </source>
</reference>
<sequence>MNKLIPIFINGKKWVQLSQLSRDQERKFKSWLPVNCLKKVFFQGMELKDCVDFETYEYWFKSNQISGQKQEAFDI</sequence>